<dbReference type="KEGG" id="plue:EWM63_03980"/>
<proteinExistence type="predicted"/>
<evidence type="ECO:0000313" key="4">
    <source>
        <dbReference type="Proteomes" id="UP000290637"/>
    </source>
</evidence>
<keyword evidence="4" id="KW-1185">Reference proteome</keyword>
<dbReference type="RefSeq" id="WP_130185383.1">
    <property type="nucleotide sequence ID" value="NZ_CP035913.1"/>
</dbReference>
<feature type="chain" id="PRO_5020357572" evidence="2">
    <location>
        <begin position="26"/>
        <end position="101"/>
    </location>
</feature>
<evidence type="ECO:0000256" key="2">
    <source>
        <dbReference type="SAM" id="SignalP"/>
    </source>
</evidence>
<reference evidence="3 4" key="1">
    <citation type="submission" date="2019-02" db="EMBL/GenBank/DDBJ databases">
        <title>Draft Genome Sequences of Six Type Strains of the Genus Massilia.</title>
        <authorList>
            <person name="Miess H."/>
            <person name="Frediansyhah A."/>
            <person name="Gross H."/>
        </authorList>
    </citation>
    <scope>NUCLEOTIDE SEQUENCE [LARGE SCALE GENOMIC DNA]</scope>
    <source>
        <strain evidence="3 4">DSM 17473</strain>
    </source>
</reference>
<gene>
    <name evidence="3" type="ORF">EWM63_03980</name>
</gene>
<dbReference type="Proteomes" id="UP000290637">
    <property type="component" value="Chromosome"/>
</dbReference>
<dbReference type="AlphaFoldDB" id="A0A4P6KTX8"/>
<keyword evidence="2" id="KW-0732">Signal</keyword>
<sequence>MMARPTGTPLAIGVALLCLASTATAANPLGMAVAGAPSMFVLAVAQARADDRNARAATEEPEPRAEPAERPRQAAEPAPRRPASERASEPANPDDRKLTLR</sequence>
<dbReference type="EMBL" id="CP035913">
    <property type="protein sequence ID" value="QBE62247.1"/>
    <property type="molecule type" value="Genomic_DNA"/>
</dbReference>
<evidence type="ECO:0000313" key="3">
    <source>
        <dbReference type="EMBL" id="QBE62247.1"/>
    </source>
</evidence>
<organism evidence="3 4">
    <name type="scientific">Pseudoduganella lutea</name>
    <dbReference type="NCBI Taxonomy" id="321985"/>
    <lineage>
        <taxon>Bacteria</taxon>
        <taxon>Pseudomonadati</taxon>
        <taxon>Pseudomonadota</taxon>
        <taxon>Betaproteobacteria</taxon>
        <taxon>Burkholderiales</taxon>
        <taxon>Oxalobacteraceae</taxon>
        <taxon>Telluria group</taxon>
        <taxon>Pseudoduganella</taxon>
    </lineage>
</organism>
<evidence type="ECO:0000256" key="1">
    <source>
        <dbReference type="SAM" id="MobiDB-lite"/>
    </source>
</evidence>
<feature type="signal peptide" evidence="2">
    <location>
        <begin position="1"/>
        <end position="25"/>
    </location>
</feature>
<feature type="region of interest" description="Disordered" evidence="1">
    <location>
        <begin position="49"/>
        <end position="101"/>
    </location>
</feature>
<name>A0A4P6KTX8_9BURK</name>
<protein>
    <submittedName>
        <fullName evidence="3">Uncharacterized protein</fullName>
    </submittedName>
</protein>
<accession>A0A4P6KTX8</accession>